<dbReference type="InterPro" id="IPR036420">
    <property type="entry name" value="BRCT_dom_sf"/>
</dbReference>
<dbReference type="PANTHER" id="PTHR30231:SF37">
    <property type="entry name" value="EXODEOXYRIBONUCLEASE 10"/>
    <property type="match status" value="1"/>
</dbReference>
<comment type="caution">
    <text evidence="6">The sequence shown here is derived from an EMBL/GenBank/DDBJ whole genome shotgun (WGS) entry which is preliminary data.</text>
</comment>
<dbReference type="EC" id="2.7.7.7" evidence="1"/>
<evidence type="ECO:0000256" key="2">
    <source>
        <dbReference type="ARBA" id="ARBA00022722"/>
    </source>
</evidence>
<dbReference type="Pfam" id="PF00929">
    <property type="entry name" value="RNase_T"/>
    <property type="match status" value="1"/>
</dbReference>
<dbReference type="InterPro" id="IPR012337">
    <property type="entry name" value="RNaseH-like_sf"/>
</dbReference>
<accession>A0ABX1KJG6</accession>
<dbReference type="RefSeq" id="WP_168823794.1">
    <property type="nucleotide sequence ID" value="NZ_JABAEB010000003.1"/>
</dbReference>
<evidence type="ECO:0000256" key="1">
    <source>
        <dbReference type="ARBA" id="ARBA00012417"/>
    </source>
</evidence>
<organism evidence="6 7">
    <name type="scientific">Shewanella oncorhynchi</name>
    <dbReference type="NCBI Taxonomy" id="2726434"/>
    <lineage>
        <taxon>Bacteria</taxon>
        <taxon>Pseudomonadati</taxon>
        <taxon>Pseudomonadota</taxon>
        <taxon>Gammaproteobacteria</taxon>
        <taxon>Alteromonadales</taxon>
        <taxon>Shewanellaceae</taxon>
        <taxon>Shewanella</taxon>
    </lineage>
</organism>
<dbReference type="PANTHER" id="PTHR30231">
    <property type="entry name" value="DNA POLYMERASE III SUBUNIT EPSILON"/>
    <property type="match status" value="1"/>
</dbReference>
<dbReference type="CDD" id="cd17748">
    <property type="entry name" value="BRCT_DNA_ligase_like"/>
    <property type="match status" value="1"/>
</dbReference>
<dbReference type="CDD" id="cd06127">
    <property type="entry name" value="DEDDh"/>
    <property type="match status" value="1"/>
</dbReference>
<dbReference type="SUPFAM" id="SSF52113">
    <property type="entry name" value="BRCT domain"/>
    <property type="match status" value="1"/>
</dbReference>
<proteinExistence type="predicted"/>
<dbReference type="NCBIfam" id="TIGR00573">
    <property type="entry name" value="dnaq"/>
    <property type="match status" value="1"/>
</dbReference>
<reference evidence="6 7" key="1">
    <citation type="submission" date="2020-04" db="EMBL/GenBank/DDBJ databases">
        <title>The first description of lens atrophy caused by putative novel Shewanella sp. that is a new emerging pathogen for cultured rainbow trout?</title>
        <authorList>
            <person name="Saticioglu I.B."/>
            <person name="Duman M."/>
            <person name="Altun S."/>
        </authorList>
    </citation>
    <scope>NUCLEOTIDE SEQUENCE [LARGE SCALE GENOMIC DNA]</scope>
    <source>
        <strain evidence="6 7">S-1</strain>
    </source>
</reference>
<keyword evidence="7" id="KW-1185">Reference proteome</keyword>
<dbReference type="Proteomes" id="UP000527352">
    <property type="component" value="Unassembled WGS sequence"/>
</dbReference>
<evidence type="ECO:0000313" key="7">
    <source>
        <dbReference type="Proteomes" id="UP000527352"/>
    </source>
</evidence>
<gene>
    <name evidence="6" type="ORF">HGO26_05480</name>
</gene>
<sequence length="301" mass="32933">MDDLTADFLVRHPYIPTKFIALDVETTGLDAGIDRVIELAAIKFDLRKNDHIVFDTLINPNVKISPKITSLTGITNLMLTDKPSFGTIANELKEFIGDLPIVAYNAKFDKGFIQEEFANLGVFFGNKFLCAMNLSKLAFSLPNYKLATVAAHCNVQLIEAHRAKADAIAAGRVFMCAAVTLGHINDNPPKKAYTKFSGADHKAYPPNELGPMFGQTIVFTGELSITRAEAFAAVSEIGFEIKNSITKKTNYLVVGNQDMTAVGQSGLSSKQIRVEVLRESGVNIKVINEDAFLAMLNSIKR</sequence>
<dbReference type="Gene3D" id="3.30.420.10">
    <property type="entry name" value="Ribonuclease H-like superfamily/Ribonuclease H"/>
    <property type="match status" value="1"/>
</dbReference>
<protein>
    <recommendedName>
        <fullName evidence="1">DNA-directed DNA polymerase</fullName>
        <ecNumber evidence="1">2.7.7.7</ecNumber>
    </recommendedName>
</protein>
<dbReference type="SMART" id="SM00479">
    <property type="entry name" value="EXOIII"/>
    <property type="match status" value="1"/>
</dbReference>
<dbReference type="InterPro" id="IPR013520">
    <property type="entry name" value="Ribonucl_H"/>
</dbReference>
<keyword evidence="3" id="KW-0269">Exonuclease</keyword>
<dbReference type="InterPro" id="IPR001357">
    <property type="entry name" value="BRCT_dom"/>
</dbReference>
<evidence type="ECO:0000313" key="6">
    <source>
        <dbReference type="EMBL" id="NLQ22330.1"/>
    </source>
</evidence>
<keyword evidence="3" id="KW-0378">Hydrolase</keyword>
<evidence type="ECO:0000259" key="5">
    <source>
        <dbReference type="PROSITE" id="PS50172"/>
    </source>
</evidence>
<dbReference type="InterPro" id="IPR006054">
    <property type="entry name" value="DnaQ"/>
</dbReference>
<dbReference type="EMBL" id="JABAEB010000003">
    <property type="protein sequence ID" value="NLQ22330.1"/>
    <property type="molecule type" value="Genomic_DNA"/>
</dbReference>
<dbReference type="Gene3D" id="3.40.50.10190">
    <property type="entry name" value="BRCT domain"/>
    <property type="match status" value="1"/>
</dbReference>
<name>A0ABX1KJG6_9GAMM</name>
<keyword evidence="2" id="KW-0540">Nuclease</keyword>
<comment type="catalytic activity">
    <reaction evidence="4">
        <text>DNA(n) + a 2'-deoxyribonucleoside 5'-triphosphate = DNA(n+1) + diphosphate</text>
        <dbReference type="Rhea" id="RHEA:22508"/>
        <dbReference type="Rhea" id="RHEA-COMP:17339"/>
        <dbReference type="Rhea" id="RHEA-COMP:17340"/>
        <dbReference type="ChEBI" id="CHEBI:33019"/>
        <dbReference type="ChEBI" id="CHEBI:61560"/>
        <dbReference type="ChEBI" id="CHEBI:173112"/>
        <dbReference type="EC" id="2.7.7.7"/>
    </reaction>
</comment>
<evidence type="ECO:0000256" key="3">
    <source>
        <dbReference type="ARBA" id="ARBA00022839"/>
    </source>
</evidence>
<dbReference type="SUPFAM" id="SSF53098">
    <property type="entry name" value="Ribonuclease H-like"/>
    <property type="match status" value="1"/>
</dbReference>
<feature type="domain" description="BRCT" evidence="5">
    <location>
        <begin position="207"/>
        <end position="301"/>
    </location>
</feature>
<evidence type="ECO:0000256" key="4">
    <source>
        <dbReference type="ARBA" id="ARBA00049244"/>
    </source>
</evidence>
<dbReference type="PROSITE" id="PS50172">
    <property type="entry name" value="BRCT"/>
    <property type="match status" value="1"/>
</dbReference>
<dbReference type="InterPro" id="IPR036397">
    <property type="entry name" value="RNaseH_sf"/>
</dbReference>